<dbReference type="InterPro" id="IPR050097">
    <property type="entry name" value="Ferredoxin-NADP_redctase_2"/>
</dbReference>
<evidence type="ECO:0000256" key="2">
    <source>
        <dbReference type="ARBA" id="ARBA00022827"/>
    </source>
</evidence>
<evidence type="ECO:0000313" key="8">
    <source>
        <dbReference type="Proteomes" id="UP000035648"/>
    </source>
</evidence>
<name>A0A0G4B2B5_9BACT</name>
<dbReference type="PROSITE" id="PS00573">
    <property type="entry name" value="PYRIDINE_REDOX_2"/>
    <property type="match status" value="1"/>
</dbReference>
<dbReference type="InterPro" id="IPR036188">
    <property type="entry name" value="FAD/NAD-bd_sf"/>
</dbReference>
<evidence type="ECO:0000256" key="3">
    <source>
        <dbReference type="ARBA" id="ARBA00023002"/>
    </source>
</evidence>
<dbReference type="SUPFAM" id="SSF51905">
    <property type="entry name" value="FAD/NAD(P)-binding domain"/>
    <property type="match status" value="1"/>
</dbReference>
<dbReference type="STRING" id="1618337.UT28_C0001G0285"/>
<dbReference type="PRINTS" id="PR00469">
    <property type="entry name" value="PNDRDTASEII"/>
</dbReference>
<keyword evidence="5" id="KW-0676">Redox-active center</keyword>
<dbReference type="PRINTS" id="PR00368">
    <property type="entry name" value="FADPNR"/>
</dbReference>
<accession>A0A0G4B2B5</accession>
<evidence type="ECO:0000256" key="4">
    <source>
        <dbReference type="ARBA" id="ARBA00023157"/>
    </source>
</evidence>
<reference evidence="7 8" key="1">
    <citation type="journal article" date="2015" name="Nature">
        <title>rRNA introns, odd ribosomes, and small enigmatic genomes across a large radiation of phyla.</title>
        <authorList>
            <person name="Brown C.T."/>
            <person name="Hug L.A."/>
            <person name="Thomas B.C."/>
            <person name="Sharon I."/>
            <person name="Castelle C.J."/>
            <person name="Singh A."/>
            <person name="Wilkins M.J."/>
            <person name="Williams K.H."/>
            <person name="Banfield J.F."/>
        </authorList>
    </citation>
    <scope>NUCLEOTIDE SEQUENCE [LARGE SCALE GENOMIC DNA]</scope>
</reference>
<evidence type="ECO:0000256" key="5">
    <source>
        <dbReference type="ARBA" id="ARBA00023284"/>
    </source>
</evidence>
<feature type="domain" description="FAD/NAD(P)-binding" evidence="6">
    <location>
        <begin position="3"/>
        <end position="287"/>
    </location>
</feature>
<evidence type="ECO:0000256" key="1">
    <source>
        <dbReference type="ARBA" id="ARBA00022630"/>
    </source>
</evidence>
<keyword evidence="4" id="KW-1015">Disulfide bond</keyword>
<keyword evidence="2" id="KW-0274">FAD</keyword>
<dbReference type="InterPro" id="IPR008255">
    <property type="entry name" value="Pyr_nucl-diS_OxRdtase_2_AS"/>
</dbReference>
<keyword evidence="3" id="KW-0560">Oxidoreductase</keyword>
<dbReference type="InterPro" id="IPR023753">
    <property type="entry name" value="FAD/NAD-binding_dom"/>
</dbReference>
<evidence type="ECO:0000313" key="7">
    <source>
        <dbReference type="EMBL" id="AKM82096.1"/>
    </source>
</evidence>
<dbReference type="Proteomes" id="UP000035648">
    <property type="component" value="Chromosome"/>
</dbReference>
<keyword evidence="1" id="KW-0285">Flavoprotein</keyword>
<dbReference type="PANTHER" id="PTHR48105">
    <property type="entry name" value="THIOREDOXIN REDUCTASE 1-RELATED-RELATED"/>
    <property type="match status" value="1"/>
</dbReference>
<gene>
    <name evidence="7" type="ORF">UT28_C0001G0285</name>
</gene>
<dbReference type="Gene3D" id="3.50.50.60">
    <property type="entry name" value="FAD/NAD(P)-binding domain"/>
    <property type="match status" value="2"/>
</dbReference>
<sequence>MIDVIIIGAGAAGYSAAIYLARKKMNILILSNDLGGQIAKSGNIENYLGFESISGAELCDKFQTQVKNLGVEIKMGEVKEVRKIENGFEIVQNEETFQAKSLILASGKTPRKLGVPGEEEFAGKGVGYCATCDGPLFHDKTVVVLGGGNSALDAALEMEKYAKKVYILNLNEDLQGDEILKDRFDQSEKSELINNAKTTEILGDKFVKSLKYQDTKTSEVKEIACDGVFIEIGWQPATDMVKDLVKLNEIKEIEVDQNMATLVEGIYAAGDVTNGLYKQCIIASGQGATAALSAWKYIITHR</sequence>
<dbReference type="AlphaFoldDB" id="A0A0G4B2B5"/>
<dbReference type="KEGG" id="bbgw:UT28_C0001G0285"/>
<dbReference type="EMBL" id="CP011213">
    <property type="protein sequence ID" value="AKM82096.1"/>
    <property type="molecule type" value="Genomic_DNA"/>
</dbReference>
<protein>
    <submittedName>
        <fullName evidence="7">Glutaredoxin</fullName>
    </submittedName>
</protein>
<dbReference type="GO" id="GO:0016668">
    <property type="term" value="F:oxidoreductase activity, acting on a sulfur group of donors, NAD(P) as acceptor"/>
    <property type="evidence" value="ECO:0007669"/>
    <property type="project" value="UniProtKB-ARBA"/>
</dbReference>
<evidence type="ECO:0000259" key="6">
    <source>
        <dbReference type="Pfam" id="PF07992"/>
    </source>
</evidence>
<dbReference type="Pfam" id="PF07992">
    <property type="entry name" value="Pyr_redox_2"/>
    <property type="match status" value="1"/>
</dbReference>
<proteinExistence type="predicted"/>
<dbReference type="PATRIC" id="fig|1618337.4.peg.283"/>
<organism evidence="7 8">
    <name type="scientific">Berkelbacteria bacterium GW2011_GWE1_39_12</name>
    <dbReference type="NCBI Taxonomy" id="1618337"/>
    <lineage>
        <taxon>Bacteria</taxon>
        <taxon>Candidatus Berkelbacteria</taxon>
    </lineage>
</organism>